<dbReference type="AlphaFoldDB" id="A0A834UGU5"/>
<sequence length="246" mass="27304">MISIRLQTPGGYETQIIDDTSLIRSHERAYLLAVVSSTTFIVDAKQSPRLIVCSLKARSAWYRIVFVTSLEAYSRSPEYRIPAGSSGNDANGSGSACEQGLRPRSNRRERTNRPDNAMGFNVREPSVNGKAFCLLMNDVKGAERGSHILKVLEFDADKSDLVFILTTLKVGRITENRRLGNTGRRASGISSYPVNRRIIDAIAAATPVMLDSTWRKIEYRLDVLRGFEMGLCAKVIKSSTQLKSLD</sequence>
<evidence type="ECO:0000256" key="1">
    <source>
        <dbReference type="SAM" id="MobiDB-lite"/>
    </source>
</evidence>
<gene>
    <name evidence="2" type="ORF">H0235_001055</name>
</gene>
<feature type="compositionally biased region" description="Low complexity" evidence="1">
    <location>
        <begin position="84"/>
        <end position="96"/>
    </location>
</feature>
<keyword evidence="3" id="KW-1185">Reference proteome</keyword>
<accession>A0A834UGU5</accession>
<comment type="caution">
    <text evidence="2">The sequence shown here is derived from an EMBL/GenBank/DDBJ whole genome shotgun (WGS) entry which is preliminary data.</text>
</comment>
<reference evidence="2" key="1">
    <citation type="journal article" date="2020" name="G3 (Bethesda)">
        <title>High-Quality Assemblies for Three Invasive Social Wasps from the &lt;i&gt;Vespula&lt;/i&gt; Genus.</title>
        <authorList>
            <person name="Harrop T.W.R."/>
            <person name="Guhlin J."/>
            <person name="McLaughlin G.M."/>
            <person name="Permina E."/>
            <person name="Stockwell P."/>
            <person name="Gilligan J."/>
            <person name="Le Lec M.F."/>
            <person name="Gruber M.A.M."/>
            <person name="Quinn O."/>
            <person name="Lovegrove M."/>
            <person name="Duncan E.J."/>
            <person name="Remnant E.J."/>
            <person name="Van Eeckhoven J."/>
            <person name="Graham B."/>
            <person name="Knapp R.A."/>
            <person name="Langford K.W."/>
            <person name="Kronenberg Z."/>
            <person name="Press M.O."/>
            <person name="Eacker S.M."/>
            <person name="Wilson-Rankin E.E."/>
            <person name="Purcell J."/>
            <person name="Lester P.J."/>
            <person name="Dearden P.K."/>
        </authorList>
    </citation>
    <scope>NUCLEOTIDE SEQUENCE</scope>
    <source>
        <strain evidence="2">Volc-1</strain>
    </source>
</reference>
<evidence type="ECO:0000313" key="2">
    <source>
        <dbReference type="EMBL" id="KAF7438664.1"/>
    </source>
</evidence>
<evidence type="ECO:0000313" key="3">
    <source>
        <dbReference type="Proteomes" id="UP000600918"/>
    </source>
</evidence>
<name>A0A834UGU5_VESPE</name>
<proteinExistence type="predicted"/>
<feature type="region of interest" description="Disordered" evidence="1">
    <location>
        <begin position="84"/>
        <end position="120"/>
    </location>
</feature>
<protein>
    <submittedName>
        <fullName evidence="2">Uncharacterized protein</fullName>
    </submittedName>
</protein>
<organism evidence="2 3">
    <name type="scientific">Vespula pensylvanica</name>
    <name type="common">Western yellow jacket</name>
    <name type="synonym">Wasp</name>
    <dbReference type="NCBI Taxonomy" id="30213"/>
    <lineage>
        <taxon>Eukaryota</taxon>
        <taxon>Metazoa</taxon>
        <taxon>Ecdysozoa</taxon>
        <taxon>Arthropoda</taxon>
        <taxon>Hexapoda</taxon>
        <taxon>Insecta</taxon>
        <taxon>Pterygota</taxon>
        <taxon>Neoptera</taxon>
        <taxon>Endopterygota</taxon>
        <taxon>Hymenoptera</taxon>
        <taxon>Apocrita</taxon>
        <taxon>Aculeata</taxon>
        <taxon>Vespoidea</taxon>
        <taxon>Vespidae</taxon>
        <taxon>Vespinae</taxon>
        <taxon>Vespula</taxon>
    </lineage>
</organism>
<dbReference type="Proteomes" id="UP000600918">
    <property type="component" value="Unassembled WGS sequence"/>
</dbReference>
<dbReference type="EMBL" id="JACSDY010000001">
    <property type="protein sequence ID" value="KAF7438664.1"/>
    <property type="molecule type" value="Genomic_DNA"/>
</dbReference>